<dbReference type="Proteomes" id="UP000278962">
    <property type="component" value="Unassembled WGS sequence"/>
</dbReference>
<keyword evidence="1" id="KW-0808">Transferase</keyword>
<accession>A0A660LCR0</accession>
<dbReference type="RefSeq" id="WP_170179002.1">
    <property type="nucleotide sequence ID" value="NZ_RBIL01000001.1"/>
</dbReference>
<evidence type="ECO:0000313" key="2">
    <source>
        <dbReference type="Proteomes" id="UP000278962"/>
    </source>
</evidence>
<evidence type="ECO:0000313" key="1">
    <source>
        <dbReference type="EMBL" id="RKQ92359.1"/>
    </source>
</evidence>
<dbReference type="CDD" id="cd00761">
    <property type="entry name" value="Glyco_tranf_GTA_type"/>
    <property type="match status" value="1"/>
</dbReference>
<protein>
    <submittedName>
        <fullName evidence="1">GT2 family glycosyltransferase</fullName>
    </submittedName>
</protein>
<name>A0A660LCR0_9ACTN</name>
<dbReference type="EMBL" id="RBIL01000001">
    <property type="protein sequence ID" value="RKQ92359.1"/>
    <property type="molecule type" value="Genomic_DNA"/>
</dbReference>
<dbReference type="GO" id="GO:0016740">
    <property type="term" value="F:transferase activity"/>
    <property type="evidence" value="ECO:0007669"/>
    <property type="project" value="UniProtKB-KW"/>
</dbReference>
<reference evidence="1 2" key="1">
    <citation type="submission" date="2018-10" db="EMBL/GenBank/DDBJ databases">
        <title>Genomic Encyclopedia of Archaeal and Bacterial Type Strains, Phase II (KMG-II): from individual species to whole genera.</title>
        <authorList>
            <person name="Goeker M."/>
        </authorList>
    </citation>
    <scope>NUCLEOTIDE SEQUENCE [LARGE SCALE GENOMIC DNA]</scope>
    <source>
        <strain evidence="1 2">DSM 14954</strain>
    </source>
</reference>
<proteinExistence type="predicted"/>
<comment type="caution">
    <text evidence="1">The sequence shown here is derived from an EMBL/GenBank/DDBJ whole genome shotgun (WGS) entry which is preliminary data.</text>
</comment>
<dbReference type="SUPFAM" id="SSF53448">
    <property type="entry name" value="Nucleotide-diphospho-sugar transferases"/>
    <property type="match status" value="1"/>
</dbReference>
<sequence length="258" mass="28122">MESDPTLIVCPVRADSAEDIDPILQTLVSLQASAPETMVLVVDDRSPAPQAQLIEAAAAELNCAYVLQQDGEGHSAAVNVGLSAAVEHGMDVCLVSPGLLFETAGWLDNLRARTGTDGTPAAVTGGAVLESTRVIRQAGYFFSLFRRAWGARLRHVPEELLDVHEPLLCPVSSELQFLRRSWIEKVGHYDELLEGPHAALDYCLRIQEAGGQCVLEPTVRARAIRNVDGEPDPAAPSERRLRLKHANMSFQRWSPEVI</sequence>
<dbReference type="InterPro" id="IPR029044">
    <property type="entry name" value="Nucleotide-diphossugar_trans"/>
</dbReference>
<keyword evidence="2" id="KW-1185">Reference proteome</keyword>
<dbReference type="AlphaFoldDB" id="A0A660LCR0"/>
<gene>
    <name evidence="1" type="ORF">C8N24_2205</name>
</gene>
<dbReference type="Gene3D" id="3.90.550.10">
    <property type="entry name" value="Spore Coat Polysaccharide Biosynthesis Protein SpsA, Chain A"/>
    <property type="match status" value="1"/>
</dbReference>
<organism evidence="1 2">
    <name type="scientific">Solirubrobacter pauli</name>
    <dbReference type="NCBI Taxonomy" id="166793"/>
    <lineage>
        <taxon>Bacteria</taxon>
        <taxon>Bacillati</taxon>
        <taxon>Actinomycetota</taxon>
        <taxon>Thermoleophilia</taxon>
        <taxon>Solirubrobacterales</taxon>
        <taxon>Solirubrobacteraceae</taxon>
        <taxon>Solirubrobacter</taxon>
    </lineage>
</organism>